<accession>A0A0G3W5C0</accession>
<evidence type="ECO:0000313" key="3">
    <source>
        <dbReference type="Proteomes" id="UP000035704"/>
    </source>
</evidence>
<gene>
    <name evidence="2" type="ORF">CACET_c00320</name>
</gene>
<dbReference type="PANTHER" id="PTHR41771">
    <property type="entry name" value="MEMBRANE PROTEIN-RELATED"/>
    <property type="match status" value="1"/>
</dbReference>
<name>A0A0G3W5C0_9CLOT</name>
<proteinExistence type="predicted"/>
<dbReference type="InterPro" id="IPR012507">
    <property type="entry name" value="YibE_F"/>
</dbReference>
<keyword evidence="1" id="KW-0472">Membrane</keyword>
<evidence type="ECO:0000256" key="1">
    <source>
        <dbReference type="SAM" id="Phobius"/>
    </source>
</evidence>
<evidence type="ECO:0000313" key="2">
    <source>
        <dbReference type="EMBL" id="AKL93553.1"/>
    </source>
</evidence>
<feature type="transmembrane region" description="Helical" evidence="1">
    <location>
        <begin position="116"/>
        <end position="134"/>
    </location>
</feature>
<protein>
    <submittedName>
        <fullName evidence="2">YibE/F family protein</fullName>
    </submittedName>
</protein>
<dbReference type="EMBL" id="CP009687">
    <property type="protein sequence ID" value="AKL93553.1"/>
    <property type="molecule type" value="Genomic_DNA"/>
</dbReference>
<dbReference type="RefSeq" id="WP_044826337.1">
    <property type="nucleotide sequence ID" value="NZ_CP009687.1"/>
</dbReference>
<dbReference type="Proteomes" id="UP000035704">
    <property type="component" value="Chromosome"/>
</dbReference>
<feature type="transmembrane region" description="Helical" evidence="1">
    <location>
        <begin position="335"/>
        <end position="358"/>
    </location>
</feature>
<dbReference type="PANTHER" id="PTHR41771:SF1">
    <property type="entry name" value="MEMBRANE PROTEIN"/>
    <property type="match status" value="1"/>
</dbReference>
<feature type="transmembrane region" description="Helical" evidence="1">
    <location>
        <begin position="141"/>
        <end position="160"/>
    </location>
</feature>
<dbReference type="OrthoDB" id="5753718at2"/>
<keyword evidence="1" id="KW-1133">Transmembrane helix</keyword>
<dbReference type="STRING" id="84022.CACET_c00320"/>
<feature type="transmembrane region" description="Helical" evidence="1">
    <location>
        <begin position="194"/>
        <end position="213"/>
    </location>
</feature>
<keyword evidence="3" id="KW-1185">Reference proteome</keyword>
<dbReference type="AlphaFoldDB" id="A0A0G3W5C0"/>
<feature type="transmembrane region" description="Helical" evidence="1">
    <location>
        <begin position="7"/>
        <end position="25"/>
    </location>
</feature>
<feature type="transmembrane region" description="Helical" evidence="1">
    <location>
        <begin position="166"/>
        <end position="187"/>
    </location>
</feature>
<feature type="transmembrane region" description="Helical" evidence="1">
    <location>
        <begin position="288"/>
        <end position="315"/>
    </location>
</feature>
<feature type="transmembrane region" description="Helical" evidence="1">
    <location>
        <begin position="242"/>
        <end position="267"/>
    </location>
</feature>
<dbReference type="Pfam" id="PF07907">
    <property type="entry name" value="YibE_F"/>
    <property type="match status" value="1"/>
</dbReference>
<reference evidence="2 3" key="1">
    <citation type="submission" date="2014-10" db="EMBL/GenBank/DDBJ databases">
        <title>Genome sequence of Clostridium aceticum DSM 1496.</title>
        <authorList>
            <person name="Poehlein A."/>
            <person name="Schiel-Bengelsdorf B."/>
            <person name="Gottschalk G."/>
            <person name="Duerre P."/>
            <person name="Daniel R."/>
        </authorList>
    </citation>
    <scope>NUCLEOTIDE SEQUENCE [LARGE SCALE GENOMIC DNA]</scope>
    <source>
        <strain evidence="2 3">DSM 1496</strain>
    </source>
</reference>
<organism evidence="2 3">
    <name type="scientific">Clostridium aceticum</name>
    <dbReference type="NCBI Taxonomy" id="84022"/>
    <lineage>
        <taxon>Bacteria</taxon>
        <taxon>Bacillati</taxon>
        <taxon>Bacillota</taxon>
        <taxon>Clostridia</taxon>
        <taxon>Eubacteriales</taxon>
        <taxon>Clostridiaceae</taxon>
        <taxon>Clostridium</taxon>
    </lineage>
</organism>
<dbReference type="KEGG" id="cace:CACET_c00320"/>
<keyword evidence="1" id="KW-0812">Transmembrane</keyword>
<dbReference type="PATRIC" id="fig|84022.6.peg.27"/>
<sequence>MVIKKNRFFILIVFIFINFSFFSFANEEFHKEDYEKVRAIVVREDVIQDHQLQVQIVEARLLEGPLKGYLVQFKHPLVEGSKYNIPLHKDMKIFLTVHTRNNELVAVGFIDVVRDYHLKVVFFLFVALLILFGGFKGVRSFIALLITAFCIIYIFIPLILKGHNFILSSIIVSFIIVITSFILISGFTRKSLSAIMGTIGGTITSAILAIYFGNKIYLTGISDEMLEMLVAYSSYSIDYRGLLYSGIIIGALGAVMDVSMTITSIIYEIKSKTPKIRMRTLFFSGLSVGRDIMATMTNTLILAYVGTSLPLLLIFIFSDMNFTDIINSQYIASEIIRSLCGSIGLIMTIPITSVVAAINS</sequence>